<keyword evidence="1" id="KW-0378">Hydrolase</keyword>
<comment type="caution">
    <text evidence="3">The sequence shown here is derived from an EMBL/GenBank/DDBJ whole genome shotgun (WGS) entry which is preliminary data.</text>
</comment>
<dbReference type="SUPFAM" id="SSF56317">
    <property type="entry name" value="Carbon-nitrogen hydrolase"/>
    <property type="match status" value="1"/>
</dbReference>
<accession>X0X3S1</accession>
<sequence>LKGAEIVLIPQAGAVGEWPEGLFQAEIQVAAFQNGYYAALVNRVGKEDFLNFSGESFVVDPEGSIIAQAPQGKDFILYADCDLSKIAQSPANKYFIPDRRPEFYKTFGMDEKEE</sequence>
<dbReference type="PANTHER" id="PTHR43674:SF2">
    <property type="entry name" value="BETA-UREIDOPROPIONASE"/>
    <property type="match status" value="1"/>
</dbReference>
<dbReference type="InterPro" id="IPR036526">
    <property type="entry name" value="C-N_Hydrolase_sf"/>
</dbReference>
<feature type="domain" description="CN hydrolase" evidence="2">
    <location>
        <begin position="1"/>
        <end position="83"/>
    </location>
</feature>
<dbReference type="InterPro" id="IPR050345">
    <property type="entry name" value="Aliph_Amidase/BUP"/>
</dbReference>
<dbReference type="PANTHER" id="PTHR43674">
    <property type="entry name" value="NITRILASE C965.09-RELATED"/>
    <property type="match status" value="1"/>
</dbReference>
<dbReference type="GO" id="GO:0016811">
    <property type="term" value="F:hydrolase activity, acting on carbon-nitrogen (but not peptide) bonds, in linear amides"/>
    <property type="evidence" value="ECO:0007669"/>
    <property type="project" value="TreeGrafter"/>
</dbReference>
<dbReference type="AlphaFoldDB" id="X0X3S1"/>
<dbReference type="PROSITE" id="PS50263">
    <property type="entry name" value="CN_HYDROLASE"/>
    <property type="match status" value="1"/>
</dbReference>
<dbReference type="InterPro" id="IPR003010">
    <property type="entry name" value="C-N_Hydrolase"/>
</dbReference>
<feature type="non-terminal residue" evidence="3">
    <location>
        <position position="1"/>
    </location>
</feature>
<protein>
    <recommendedName>
        <fullName evidence="2">CN hydrolase domain-containing protein</fullName>
    </recommendedName>
</protein>
<evidence type="ECO:0000259" key="2">
    <source>
        <dbReference type="PROSITE" id="PS50263"/>
    </source>
</evidence>
<reference evidence="3" key="1">
    <citation type="journal article" date="2014" name="Front. Microbiol.">
        <title>High frequency of phylogenetically diverse reductive dehalogenase-homologous genes in deep subseafloor sedimentary metagenomes.</title>
        <authorList>
            <person name="Kawai M."/>
            <person name="Futagami T."/>
            <person name="Toyoda A."/>
            <person name="Takaki Y."/>
            <person name="Nishi S."/>
            <person name="Hori S."/>
            <person name="Arai W."/>
            <person name="Tsubouchi T."/>
            <person name="Morono Y."/>
            <person name="Uchiyama I."/>
            <person name="Ito T."/>
            <person name="Fujiyama A."/>
            <person name="Inagaki F."/>
            <person name="Takami H."/>
        </authorList>
    </citation>
    <scope>NUCLEOTIDE SEQUENCE</scope>
    <source>
        <strain evidence="3">Expedition CK06-06</strain>
    </source>
</reference>
<dbReference type="EMBL" id="BARS01045312">
    <property type="protein sequence ID" value="GAG31298.1"/>
    <property type="molecule type" value="Genomic_DNA"/>
</dbReference>
<organism evidence="3">
    <name type="scientific">marine sediment metagenome</name>
    <dbReference type="NCBI Taxonomy" id="412755"/>
    <lineage>
        <taxon>unclassified sequences</taxon>
        <taxon>metagenomes</taxon>
        <taxon>ecological metagenomes</taxon>
    </lineage>
</organism>
<dbReference type="Gene3D" id="3.60.110.10">
    <property type="entry name" value="Carbon-nitrogen hydrolase"/>
    <property type="match status" value="1"/>
</dbReference>
<evidence type="ECO:0000313" key="3">
    <source>
        <dbReference type="EMBL" id="GAG31298.1"/>
    </source>
</evidence>
<name>X0X3S1_9ZZZZ</name>
<gene>
    <name evidence="3" type="ORF">S01H1_68332</name>
</gene>
<proteinExistence type="predicted"/>
<evidence type="ECO:0000256" key="1">
    <source>
        <dbReference type="ARBA" id="ARBA00022801"/>
    </source>
</evidence>
<dbReference type="Pfam" id="PF00795">
    <property type="entry name" value="CN_hydrolase"/>
    <property type="match status" value="1"/>
</dbReference>